<keyword evidence="1" id="KW-0472">Membrane</keyword>
<name>A0AAW0QLF6_9PEZI</name>
<evidence type="ECO:0000313" key="2">
    <source>
        <dbReference type="EMBL" id="KAK8106359.1"/>
    </source>
</evidence>
<keyword evidence="1" id="KW-1133">Transmembrane helix</keyword>
<sequence length="620" mass="68949">MADTEASPRNASTDCLRSSIDLTVDRDSASSIHSSRGKDSNPAGPSAQKVSGWRLVIPGVIFILGCIGCVAGATILRSRHSGPTEVPAIFELLCNDDDKSDPAEQKFALDLTFGRFTFAQAKSIDIAWDTVIGQGGRFLHGWILYRYVLYPLLVVLMEHYAVTSDFYIVLSFSRTSFETLWALIKSIFRQRSITTFLCTCMIIFTLGYTLLFSVIWSAATGYVSLSQNFYPMPNADIVGLNSPDLTLCWELDGSRLGQNNRLVETGPSFADVGSFTKSFTAIDHTKNNLTSHICFQNKILRLAASGWRDNSTPTTVWDYLAATGDANSLGNSSLNFRSIRDYALTAQTLRMAVSGQLPRQVTEDTPATPVAVQSLPYTQTFWPASWWENMFKKIEKCNKNDKNEIDHVPFEFPGLALSIKLPQYYSIDDTIQGTDLRVTSFNETGLGKEPWDIFARNDSTPVGSDTLRLLPYNSTIWINNTAIKLDAPFLDVGHSCYSPSAFTDLGNCRSVLELSRAINDTKGTGLDQLDEKQLASKLKGTSFGYQRYGLSQGRDDACDSSDMHLVASTPSKELELSDLHNTKIETATQKFRDMLRKNRKRKPSPSEVYEDLNWRLYGAA</sequence>
<dbReference type="AlphaFoldDB" id="A0AAW0QLF6"/>
<evidence type="ECO:0000313" key="3">
    <source>
        <dbReference type="Proteomes" id="UP001392437"/>
    </source>
</evidence>
<comment type="caution">
    <text evidence="2">The sequence shown here is derived from an EMBL/GenBank/DDBJ whole genome shotgun (WGS) entry which is preliminary data.</text>
</comment>
<gene>
    <name evidence="2" type="ORF">PG999_009718</name>
</gene>
<dbReference type="EMBL" id="JAQQWP010000008">
    <property type="protein sequence ID" value="KAK8106359.1"/>
    <property type="molecule type" value="Genomic_DNA"/>
</dbReference>
<feature type="transmembrane region" description="Helical" evidence="1">
    <location>
        <begin position="55"/>
        <end position="76"/>
    </location>
</feature>
<protein>
    <submittedName>
        <fullName evidence="2">Uncharacterized protein</fullName>
    </submittedName>
</protein>
<reference evidence="2 3" key="1">
    <citation type="submission" date="2023-01" db="EMBL/GenBank/DDBJ databases">
        <title>Analysis of 21 Apiospora genomes using comparative genomics revels a genus with tremendous synthesis potential of carbohydrate active enzymes and secondary metabolites.</title>
        <authorList>
            <person name="Sorensen T."/>
        </authorList>
    </citation>
    <scope>NUCLEOTIDE SEQUENCE [LARGE SCALE GENOMIC DNA]</scope>
    <source>
        <strain evidence="2 3">CBS 117206</strain>
    </source>
</reference>
<accession>A0AAW0QLF6</accession>
<feature type="transmembrane region" description="Helical" evidence="1">
    <location>
        <begin position="196"/>
        <end position="219"/>
    </location>
</feature>
<keyword evidence="3" id="KW-1185">Reference proteome</keyword>
<keyword evidence="1" id="KW-0812">Transmembrane</keyword>
<evidence type="ECO:0000256" key="1">
    <source>
        <dbReference type="SAM" id="Phobius"/>
    </source>
</evidence>
<organism evidence="2 3">
    <name type="scientific">Apiospora kogelbergensis</name>
    <dbReference type="NCBI Taxonomy" id="1337665"/>
    <lineage>
        <taxon>Eukaryota</taxon>
        <taxon>Fungi</taxon>
        <taxon>Dikarya</taxon>
        <taxon>Ascomycota</taxon>
        <taxon>Pezizomycotina</taxon>
        <taxon>Sordariomycetes</taxon>
        <taxon>Xylariomycetidae</taxon>
        <taxon>Amphisphaeriales</taxon>
        <taxon>Apiosporaceae</taxon>
        <taxon>Apiospora</taxon>
    </lineage>
</organism>
<proteinExistence type="predicted"/>
<dbReference type="Proteomes" id="UP001392437">
    <property type="component" value="Unassembled WGS sequence"/>
</dbReference>